<feature type="chain" id="PRO_5046493491" description="Glycoside hydrolase" evidence="3">
    <location>
        <begin position="28"/>
        <end position="254"/>
    </location>
</feature>
<dbReference type="InterPro" id="IPR013320">
    <property type="entry name" value="ConA-like_dom_sf"/>
</dbReference>
<dbReference type="Gene3D" id="2.60.120.180">
    <property type="match status" value="1"/>
</dbReference>
<dbReference type="InterPro" id="IPR002594">
    <property type="entry name" value="GH12"/>
</dbReference>
<dbReference type="EMBL" id="BAAANY010000020">
    <property type="protein sequence ID" value="GAA1695797.1"/>
    <property type="molecule type" value="Genomic_DNA"/>
</dbReference>
<dbReference type="Proteomes" id="UP001500618">
    <property type="component" value="Unassembled WGS sequence"/>
</dbReference>
<keyword evidence="2" id="KW-0378">Hydrolase</keyword>
<organism evidence="4 5">
    <name type="scientific">Fodinicola feengrottensis</name>
    <dbReference type="NCBI Taxonomy" id="435914"/>
    <lineage>
        <taxon>Bacteria</taxon>
        <taxon>Bacillati</taxon>
        <taxon>Actinomycetota</taxon>
        <taxon>Actinomycetes</taxon>
        <taxon>Mycobacteriales</taxon>
        <taxon>Fodinicola</taxon>
    </lineage>
</organism>
<dbReference type="PANTHER" id="PTHR34002">
    <property type="entry name" value="BLR1656 PROTEIN"/>
    <property type="match status" value="1"/>
</dbReference>
<evidence type="ECO:0000313" key="5">
    <source>
        <dbReference type="Proteomes" id="UP001500618"/>
    </source>
</evidence>
<dbReference type="SUPFAM" id="SSF49899">
    <property type="entry name" value="Concanavalin A-like lectins/glucanases"/>
    <property type="match status" value="1"/>
</dbReference>
<keyword evidence="2" id="KW-0119">Carbohydrate metabolism</keyword>
<gene>
    <name evidence="4" type="ORF">GCM10009765_51260</name>
</gene>
<evidence type="ECO:0000256" key="2">
    <source>
        <dbReference type="RuleBase" id="RU361163"/>
    </source>
</evidence>
<dbReference type="PANTHER" id="PTHR34002:SF9">
    <property type="entry name" value="XYLOGLUCAN-SPECIFIC ENDO-BETA-1,4-GLUCANASE A"/>
    <property type="match status" value="1"/>
</dbReference>
<keyword evidence="2" id="KW-0326">Glycosidase</keyword>
<keyword evidence="2" id="KW-0624">Polysaccharide degradation</keyword>
<dbReference type="RefSeq" id="WP_344313028.1">
    <property type="nucleotide sequence ID" value="NZ_BAAANY010000020.1"/>
</dbReference>
<comment type="caution">
    <text evidence="4">The sequence shown here is derived from an EMBL/GenBank/DDBJ whole genome shotgun (WGS) entry which is preliminary data.</text>
</comment>
<comment type="similarity">
    <text evidence="1 2">Belongs to the glycosyl hydrolase 12 (cellulase H) family.</text>
</comment>
<evidence type="ECO:0000256" key="1">
    <source>
        <dbReference type="ARBA" id="ARBA00005519"/>
    </source>
</evidence>
<keyword evidence="5" id="KW-1185">Reference proteome</keyword>
<evidence type="ECO:0000256" key="3">
    <source>
        <dbReference type="SAM" id="SignalP"/>
    </source>
</evidence>
<dbReference type="InterPro" id="IPR013319">
    <property type="entry name" value="GH11/12"/>
</dbReference>
<sequence>MTLRNRFVTLAALVSIGLGALSTPAVAATTLCHSQTASVAGGTYIVQNDEWNSSANECISTSGGADFAVVNSSMNSPTGQPPAGYPSIYKGCHWGACTPNSGFPIQVSALSAGKVTTSWSTSQPAGSNVYDVAYDVWYNQSASTSGQPNGTEVMIWLAHNGNVGPAGSKVGTVTVGGVQYDVWYARQSGWNLVSYARTNPTTSVNDIDVHDLTADSVGRGYLQNSWWLIDVEAGFELWKGGTGLATHSFSVTVN</sequence>
<feature type="signal peptide" evidence="3">
    <location>
        <begin position="1"/>
        <end position="27"/>
    </location>
</feature>
<dbReference type="Pfam" id="PF01670">
    <property type="entry name" value="Glyco_hydro_12"/>
    <property type="match status" value="1"/>
</dbReference>
<proteinExistence type="inferred from homology"/>
<evidence type="ECO:0000313" key="4">
    <source>
        <dbReference type="EMBL" id="GAA1695797.1"/>
    </source>
</evidence>
<protein>
    <recommendedName>
        <fullName evidence="6">Glycoside hydrolase</fullName>
    </recommendedName>
</protein>
<accession>A0ABP4TYE1</accession>
<evidence type="ECO:0008006" key="6">
    <source>
        <dbReference type="Google" id="ProtNLM"/>
    </source>
</evidence>
<reference evidence="5" key="1">
    <citation type="journal article" date="2019" name="Int. J. Syst. Evol. Microbiol.">
        <title>The Global Catalogue of Microorganisms (GCM) 10K type strain sequencing project: providing services to taxonomists for standard genome sequencing and annotation.</title>
        <authorList>
            <consortium name="The Broad Institute Genomics Platform"/>
            <consortium name="The Broad Institute Genome Sequencing Center for Infectious Disease"/>
            <person name="Wu L."/>
            <person name="Ma J."/>
        </authorList>
    </citation>
    <scope>NUCLEOTIDE SEQUENCE [LARGE SCALE GENOMIC DNA]</scope>
    <source>
        <strain evidence="5">JCM 14718</strain>
    </source>
</reference>
<name>A0ABP4TYE1_9ACTN</name>
<keyword evidence="3" id="KW-0732">Signal</keyword>